<dbReference type="InterPro" id="IPR026489">
    <property type="entry name" value="CXC_dom"/>
</dbReference>
<dbReference type="SMART" id="SM00317">
    <property type="entry name" value="SET"/>
    <property type="match status" value="1"/>
</dbReference>
<feature type="region of interest" description="Disordered" evidence="7">
    <location>
        <begin position="172"/>
        <end position="361"/>
    </location>
</feature>
<dbReference type="EMBL" id="RCMI01000660">
    <property type="protein sequence ID" value="KAG2901624.1"/>
    <property type="molecule type" value="Genomic_DNA"/>
</dbReference>
<feature type="region of interest" description="Disordered" evidence="7">
    <location>
        <begin position="400"/>
        <end position="453"/>
    </location>
</feature>
<sequence length="1500" mass="168854">MRGAQEVIELFSSSDESSSSDSEPRRCAPRRSSSEEDKVQLKPAKRRLVGHSSRNKHAAPSKSESGQSNADSDEIEQRLAQLQRSRRSPAPKKVKVALTSRTRHNPRADGEMREIMEGMSFYELQAQQQMMERIQAQNRRKAQQKSVSKDKVNVAELEAQKRALSQFYMQKARKLAPQKRKLDSGSEESDEKESSDEEWETFTKKAAQREALRRQKENAAVGRNMGARPVGKARGSKPKAQNPPTSSDTHKFKRKQAARKMASTKPQAQQKRTVLAVKPSKLMRKGKTVDIKPSKTRPRSSSSEEESEQESDQKSEEESEEDEVEVIAPPSKANRLEKTPKRSDDAAPPSKNQRETPQTDVQATLRLHGTSEMQYIKDKLSFAQLQEQEKLMAYFRAQKRRKSTAVSKGNGPSTNGTNSTAKTNGAAKTNSSGRRARMGVSNDKETPEASSSLSYIAPPARSGFLASNALFVSLADCRATPAEKPTNPVIHSTAWRRLVFEEAPPNILQGVAAIPYSSGSDKPLWDYDRTGKLKRKCKFVDAVGQGVAITEDNFEMQPPSQSEINSQVRDLVDQELPHIQKCHARRVRHIVRDTRKQVSDYLQAHQVLQSERYRRLQWSEIANHQSWLDIAPIERATAKRVLQNPTHTVHPYNYLVGDVQYVVHRDQSPLASLVYPETVTHLPNDITPIRRSFAMIGIRKNAFVEDDPILRYVPYLGDGERMVIDNNLYTETTMSKERRIAVFGEGEELKVLNPGARDDEIMEYLLRVIVGKCGATEQVFLALQHEAGFDRPRIDYCAMKEIYKAEQRTTSRIAKVRDLLAPRQESSACREALRRLSQPCWFLQDTEDQSLSVRLQPPLSVFESNYAQVPDALGIRDLKTFEGLAEWHRDLFCRRCFTYDCAEHGIQNPQRSIRADPVYPMISVPCLVLPRREVPVQESEADKSSTSSASPDSAEVIELSSSSSEDESKSQETLATQLEPQPATGYRRSRRTQTRISSQATNSLVTQEKLLESERLAELEKLRKRREKFARSADKSEYLDNSYLPAVTSTLKKLLSKTQACCPSCWISAVDTDSAERYPPLKQVDAVLVRKLASSLGPNACVISAILKSPSCSCAQISRFLTEEKRRRDSGDDLGADSDMSIPAERQRKGRRHSSGVGSNRSLAKRVREQRSYDREKKLSYKPCNHDGVCDETCDCTKRNHSCNRACSCPRDCPNRYQGCKCSVGNCHTSACPCWKSGRECDPDYCFTCGASDAAVAAFHSGFKSWSSYNLNICQNIDMLRGSIQKNVGVAFSATHGWGAYALEPIRKDEFVLEYTGELISDEEAERRGAIYDRKSVSYLFGVNSDYVVDAARKGNKAKFANHKTKEVANLDVRIIASNGEDRIGFMTSPSLRNVYTTLSMTRTSGNNGNKVVKVRPVRWFCEELGFYPFGKIGTSSIVNLWRIYQLDLSPQNSSKLWLQCMPTIHSLWLIPVVVDNGCFHAHMHHQVHVIVSGRLMLMR</sequence>
<evidence type="ECO:0000256" key="6">
    <source>
        <dbReference type="ARBA" id="ARBA00048568"/>
    </source>
</evidence>
<evidence type="ECO:0000256" key="3">
    <source>
        <dbReference type="ARBA" id="ARBA00022691"/>
    </source>
</evidence>
<evidence type="ECO:0000256" key="5">
    <source>
        <dbReference type="ARBA" id="ARBA00023163"/>
    </source>
</evidence>
<dbReference type="InterPro" id="IPR046341">
    <property type="entry name" value="SET_dom_sf"/>
</dbReference>
<keyword evidence="4" id="KW-0805">Transcription regulation</keyword>
<keyword evidence="1" id="KW-0489">Methyltransferase</keyword>
<evidence type="ECO:0000313" key="9">
    <source>
        <dbReference type="EMBL" id="KAG2901624.1"/>
    </source>
</evidence>
<dbReference type="Pfam" id="PF18264">
    <property type="entry name" value="preSET_CXC"/>
    <property type="match status" value="1"/>
</dbReference>
<feature type="compositionally biased region" description="Basic and acidic residues" evidence="7">
    <location>
        <begin position="201"/>
        <end position="217"/>
    </location>
</feature>
<evidence type="ECO:0000256" key="7">
    <source>
        <dbReference type="SAM" id="MobiDB-lite"/>
    </source>
</evidence>
<proteinExistence type="predicted"/>
<feature type="region of interest" description="Disordered" evidence="7">
    <location>
        <begin position="1126"/>
        <end position="1174"/>
    </location>
</feature>
<evidence type="ECO:0000256" key="1">
    <source>
        <dbReference type="ARBA" id="ARBA00022603"/>
    </source>
</evidence>
<protein>
    <recommendedName>
        <fullName evidence="8">CXC domain-containing protein</fullName>
    </recommendedName>
</protein>
<dbReference type="InterPro" id="IPR041355">
    <property type="entry name" value="Pre-SET_CXC"/>
</dbReference>
<feature type="domain" description="CXC" evidence="8">
    <location>
        <begin position="1164"/>
        <end position="1266"/>
    </location>
</feature>
<name>A0A8T1BJR3_9STRA</name>
<dbReference type="InterPro" id="IPR001214">
    <property type="entry name" value="SET_dom"/>
</dbReference>
<dbReference type="GO" id="GO:0003682">
    <property type="term" value="F:chromatin binding"/>
    <property type="evidence" value="ECO:0007669"/>
    <property type="project" value="TreeGrafter"/>
</dbReference>
<evidence type="ECO:0000259" key="8">
    <source>
        <dbReference type="PROSITE" id="PS51633"/>
    </source>
</evidence>
<reference evidence="9" key="1">
    <citation type="submission" date="2018-10" db="EMBL/GenBank/DDBJ databases">
        <title>Effector identification in a new, highly contiguous assembly of the strawberry crown rot pathogen Phytophthora cactorum.</title>
        <authorList>
            <person name="Armitage A.D."/>
            <person name="Nellist C.F."/>
            <person name="Bates H."/>
            <person name="Vickerstaff R.J."/>
            <person name="Harrison R.J."/>
        </authorList>
    </citation>
    <scope>NUCLEOTIDE SEQUENCE</scope>
    <source>
        <strain evidence="9">4032</strain>
        <strain evidence="10">P415</strain>
    </source>
</reference>
<feature type="region of interest" description="Disordered" evidence="7">
    <location>
        <begin position="132"/>
        <end position="154"/>
    </location>
</feature>
<dbReference type="GO" id="GO:0031507">
    <property type="term" value="P:heterochromatin formation"/>
    <property type="evidence" value="ECO:0007669"/>
    <property type="project" value="TreeGrafter"/>
</dbReference>
<feature type="compositionally biased region" description="Low complexity" evidence="7">
    <location>
        <begin position="944"/>
        <end position="963"/>
    </location>
</feature>
<dbReference type="GO" id="GO:0140951">
    <property type="term" value="F:histone H3K27 trimethyltransferase activity"/>
    <property type="evidence" value="ECO:0007669"/>
    <property type="project" value="UniProtKB-EC"/>
</dbReference>
<feature type="region of interest" description="Disordered" evidence="7">
    <location>
        <begin position="935"/>
        <end position="1001"/>
    </location>
</feature>
<feature type="compositionally biased region" description="Basic and acidic residues" evidence="7">
    <location>
        <begin position="334"/>
        <end position="345"/>
    </location>
</feature>
<keyword evidence="3" id="KW-0949">S-adenosyl-L-methionine</keyword>
<dbReference type="Proteomes" id="UP000774804">
    <property type="component" value="Unassembled WGS sequence"/>
</dbReference>
<dbReference type="VEuPathDB" id="FungiDB:PC110_g10985"/>
<dbReference type="GO" id="GO:0005634">
    <property type="term" value="C:nucleus"/>
    <property type="evidence" value="ECO:0007669"/>
    <property type="project" value="TreeGrafter"/>
</dbReference>
<dbReference type="PROSITE" id="PS51633">
    <property type="entry name" value="CXC"/>
    <property type="match status" value="1"/>
</dbReference>
<dbReference type="GO" id="GO:0032259">
    <property type="term" value="P:methylation"/>
    <property type="evidence" value="ECO:0007669"/>
    <property type="project" value="UniProtKB-KW"/>
</dbReference>
<feature type="compositionally biased region" description="Basic residues" evidence="7">
    <location>
        <begin position="43"/>
        <end position="59"/>
    </location>
</feature>
<evidence type="ECO:0000256" key="4">
    <source>
        <dbReference type="ARBA" id="ARBA00023015"/>
    </source>
</evidence>
<evidence type="ECO:0000313" key="11">
    <source>
        <dbReference type="Proteomes" id="UP000774804"/>
    </source>
</evidence>
<keyword evidence="2" id="KW-0808">Transferase</keyword>
<dbReference type="SUPFAM" id="SSF82199">
    <property type="entry name" value="SET domain"/>
    <property type="match status" value="1"/>
</dbReference>
<gene>
    <name evidence="9" type="ORF">PC115_g15804</name>
    <name evidence="10" type="ORF">PC118_g12070</name>
</gene>
<dbReference type="InterPro" id="IPR045318">
    <property type="entry name" value="EZH1/2-like"/>
</dbReference>
<dbReference type="Pfam" id="PF00856">
    <property type="entry name" value="SET"/>
    <property type="match status" value="1"/>
</dbReference>
<dbReference type="PANTHER" id="PTHR45747:SF4">
    <property type="entry name" value="HISTONE-LYSINE N-METHYLTRANSFERASE E(Z)"/>
    <property type="match status" value="1"/>
</dbReference>
<feature type="region of interest" description="Disordered" evidence="7">
    <location>
        <begin position="1"/>
        <end position="113"/>
    </location>
</feature>
<evidence type="ECO:0000256" key="2">
    <source>
        <dbReference type="ARBA" id="ARBA00022679"/>
    </source>
</evidence>
<comment type="catalytic activity">
    <reaction evidence="6">
        <text>L-lysyl(27)-[histone H3] + 3 S-adenosyl-L-methionine = N(6),N(6),N(6)-trimethyl-L-lysyl(27)-[histone H3] + 3 S-adenosyl-L-homocysteine + 3 H(+)</text>
        <dbReference type="Rhea" id="RHEA:60292"/>
        <dbReference type="Rhea" id="RHEA-COMP:15535"/>
        <dbReference type="Rhea" id="RHEA-COMP:15548"/>
        <dbReference type="ChEBI" id="CHEBI:15378"/>
        <dbReference type="ChEBI" id="CHEBI:29969"/>
        <dbReference type="ChEBI" id="CHEBI:57856"/>
        <dbReference type="ChEBI" id="CHEBI:59789"/>
        <dbReference type="ChEBI" id="CHEBI:61961"/>
        <dbReference type="EC" id="2.1.1.356"/>
    </reaction>
</comment>
<dbReference type="EMBL" id="RCML01000379">
    <property type="protein sequence ID" value="KAG2978813.1"/>
    <property type="molecule type" value="Genomic_DNA"/>
</dbReference>
<feature type="compositionally biased region" description="Basic and acidic residues" evidence="7">
    <location>
        <begin position="22"/>
        <end position="40"/>
    </location>
</feature>
<dbReference type="Proteomes" id="UP000697107">
    <property type="component" value="Unassembled WGS sequence"/>
</dbReference>
<dbReference type="Gene3D" id="2.170.270.10">
    <property type="entry name" value="SET domain"/>
    <property type="match status" value="1"/>
</dbReference>
<evidence type="ECO:0000313" key="10">
    <source>
        <dbReference type="EMBL" id="KAG2978813.1"/>
    </source>
</evidence>
<comment type="caution">
    <text evidence="9">The sequence shown here is derived from an EMBL/GenBank/DDBJ whole genome shotgun (WGS) entry which is preliminary data.</text>
</comment>
<feature type="compositionally biased region" description="Basic residues" evidence="7">
    <location>
        <begin position="84"/>
        <end position="105"/>
    </location>
</feature>
<keyword evidence="5" id="KW-0804">Transcription</keyword>
<accession>A0A8T1BJR3</accession>
<feature type="compositionally biased region" description="Low complexity" evidence="7">
    <location>
        <begin position="12"/>
        <end position="21"/>
    </location>
</feature>
<dbReference type="PANTHER" id="PTHR45747">
    <property type="entry name" value="HISTONE-LYSINE N-METHYLTRANSFERASE E(Z)"/>
    <property type="match status" value="1"/>
</dbReference>
<feature type="compositionally biased region" description="Polar residues" evidence="7">
    <location>
        <begin position="404"/>
        <end position="433"/>
    </location>
</feature>
<feature type="compositionally biased region" description="Acidic residues" evidence="7">
    <location>
        <begin position="185"/>
        <end position="200"/>
    </location>
</feature>
<organism evidence="9 11">
    <name type="scientific">Phytophthora cactorum</name>
    <dbReference type="NCBI Taxonomy" id="29920"/>
    <lineage>
        <taxon>Eukaryota</taxon>
        <taxon>Sar</taxon>
        <taxon>Stramenopiles</taxon>
        <taxon>Oomycota</taxon>
        <taxon>Peronosporomycetes</taxon>
        <taxon>Peronosporales</taxon>
        <taxon>Peronosporaceae</taxon>
        <taxon>Phytophthora</taxon>
    </lineage>
</organism>